<evidence type="ECO:0000256" key="1">
    <source>
        <dbReference type="ARBA" id="ARBA00003257"/>
    </source>
</evidence>
<gene>
    <name evidence="20" type="primary">nad2</name>
</gene>
<dbReference type="InterPro" id="IPR050175">
    <property type="entry name" value="Complex_I_Subunit_2"/>
</dbReference>
<evidence type="ECO:0000313" key="20">
    <source>
        <dbReference type="EMBL" id="ALO76624.1"/>
    </source>
</evidence>
<evidence type="ECO:0000256" key="12">
    <source>
        <dbReference type="ARBA" id="ARBA00022989"/>
    </source>
</evidence>
<dbReference type="GO" id="GO:0006120">
    <property type="term" value="P:mitochondrial electron transport, NADH to ubiquinone"/>
    <property type="evidence" value="ECO:0007669"/>
    <property type="project" value="InterPro"/>
</dbReference>
<dbReference type="AlphaFoldDB" id="A0A0S2MPH2"/>
<feature type="transmembrane region" description="Helical" evidence="18">
    <location>
        <begin position="305"/>
        <end position="329"/>
    </location>
</feature>
<evidence type="ECO:0000256" key="9">
    <source>
        <dbReference type="ARBA" id="ARBA00022792"/>
    </source>
</evidence>
<dbReference type="EMBL" id="JX412769">
    <property type="protein sequence ID" value="ALO76624.1"/>
    <property type="molecule type" value="Genomic_DNA"/>
</dbReference>
<dbReference type="PANTHER" id="PTHR46552:SF1">
    <property type="entry name" value="NADH-UBIQUINONE OXIDOREDUCTASE CHAIN 2"/>
    <property type="match status" value="1"/>
</dbReference>
<dbReference type="Pfam" id="PF00361">
    <property type="entry name" value="Proton_antipo_M"/>
    <property type="match status" value="1"/>
</dbReference>
<evidence type="ECO:0000256" key="7">
    <source>
        <dbReference type="ARBA" id="ARBA00022660"/>
    </source>
</evidence>
<feature type="transmembrane region" description="Helical" evidence="18">
    <location>
        <begin position="7"/>
        <end position="33"/>
    </location>
</feature>
<accession>A0A0S2MPH2</accession>
<keyword evidence="8 18" id="KW-0812">Transmembrane</keyword>
<keyword evidence="6" id="KW-0813">Transport</keyword>
<evidence type="ECO:0000256" key="10">
    <source>
        <dbReference type="ARBA" id="ARBA00022967"/>
    </source>
</evidence>
<reference evidence="20" key="1">
    <citation type="submission" date="2012-06" db="EMBL/GenBank/DDBJ databases">
        <title>Mitogenomics of the Coleoptera under dense taxon sampling.</title>
        <authorList>
            <person name="Timmermans M.J.T.N."/>
            <person name="Lim J."/>
            <person name="Dodsworth S."/>
            <person name="Haran J."/>
            <person name="Ahrens D."/>
            <person name="Bocak L."/>
            <person name="London A."/>
            <person name="Culverwell L."/>
            <person name="Vogler A.P."/>
        </authorList>
    </citation>
    <scope>NUCLEOTIDE SEQUENCE</scope>
</reference>
<evidence type="ECO:0000256" key="18">
    <source>
        <dbReference type="RuleBase" id="RU003403"/>
    </source>
</evidence>
<proteinExistence type="inferred from homology"/>
<feature type="transmembrane region" description="Helical" evidence="18">
    <location>
        <begin position="271"/>
        <end position="293"/>
    </location>
</feature>
<dbReference type="PANTHER" id="PTHR46552">
    <property type="entry name" value="NADH-UBIQUINONE OXIDOREDUCTASE CHAIN 2"/>
    <property type="match status" value="1"/>
</dbReference>
<comment type="catalytic activity">
    <reaction evidence="17 18">
        <text>a ubiquinone + NADH + 5 H(+)(in) = a ubiquinol + NAD(+) + 4 H(+)(out)</text>
        <dbReference type="Rhea" id="RHEA:29091"/>
        <dbReference type="Rhea" id="RHEA-COMP:9565"/>
        <dbReference type="Rhea" id="RHEA-COMP:9566"/>
        <dbReference type="ChEBI" id="CHEBI:15378"/>
        <dbReference type="ChEBI" id="CHEBI:16389"/>
        <dbReference type="ChEBI" id="CHEBI:17976"/>
        <dbReference type="ChEBI" id="CHEBI:57540"/>
        <dbReference type="ChEBI" id="CHEBI:57945"/>
        <dbReference type="EC" id="7.1.1.2"/>
    </reaction>
</comment>
<feature type="transmembrane region" description="Helical" evidence="18">
    <location>
        <begin position="59"/>
        <end position="78"/>
    </location>
</feature>
<evidence type="ECO:0000256" key="4">
    <source>
        <dbReference type="ARBA" id="ARBA00012944"/>
    </source>
</evidence>
<geneLocation type="mitochondrion" evidence="20"/>
<protein>
    <recommendedName>
        <fullName evidence="5 18">NADH-ubiquinone oxidoreductase chain 2</fullName>
        <ecNumber evidence="4 18">7.1.1.2</ecNumber>
    </recommendedName>
</protein>
<evidence type="ECO:0000256" key="6">
    <source>
        <dbReference type="ARBA" id="ARBA00022448"/>
    </source>
</evidence>
<comment type="function">
    <text evidence="18">Core subunit of the mitochondrial membrane respiratory chain NADH dehydrogenase (Complex I) which catalyzes electron transfer from NADH through the respiratory chain, using ubiquinone as an electron acceptor. Essential for the catalytic activity and assembly of complex I.</text>
</comment>
<evidence type="ECO:0000256" key="5">
    <source>
        <dbReference type="ARBA" id="ARBA00021008"/>
    </source>
</evidence>
<evidence type="ECO:0000256" key="13">
    <source>
        <dbReference type="ARBA" id="ARBA00023027"/>
    </source>
</evidence>
<keyword evidence="12 18" id="KW-1133">Transmembrane helix</keyword>
<keyword evidence="16 18" id="KW-0472">Membrane</keyword>
<feature type="transmembrane region" description="Helical" evidence="18">
    <location>
        <begin position="196"/>
        <end position="214"/>
    </location>
</feature>
<dbReference type="GO" id="GO:0008137">
    <property type="term" value="F:NADH dehydrogenase (ubiquinone) activity"/>
    <property type="evidence" value="ECO:0007669"/>
    <property type="project" value="UniProtKB-EC"/>
</dbReference>
<evidence type="ECO:0000256" key="2">
    <source>
        <dbReference type="ARBA" id="ARBA00004448"/>
    </source>
</evidence>
<dbReference type="PRINTS" id="PR01436">
    <property type="entry name" value="NADHDHGNASE2"/>
</dbReference>
<evidence type="ECO:0000256" key="8">
    <source>
        <dbReference type="ARBA" id="ARBA00022692"/>
    </source>
</evidence>
<keyword evidence="11 18" id="KW-0249">Electron transport</keyword>
<evidence type="ECO:0000259" key="19">
    <source>
        <dbReference type="Pfam" id="PF00361"/>
    </source>
</evidence>
<feature type="domain" description="NADH:quinone oxidoreductase/Mrp antiporter transmembrane" evidence="19">
    <location>
        <begin position="23"/>
        <end position="281"/>
    </location>
</feature>
<evidence type="ECO:0000256" key="11">
    <source>
        <dbReference type="ARBA" id="ARBA00022982"/>
    </source>
</evidence>
<keyword evidence="14 18" id="KW-0830">Ubiquinone</keyword>
<dbReference type="GO" id="GO:0005743">
    <property type="term" value="C:mitochondrial inner membrane"/>
    <property type="evidence" value="ECO:0007669"/>
    <property type="project" value="UniProtKB-SubCell"/>
</dbReference>
<keyword evidence="13 18" id="KW-0520">NAD</keyword>
<evidence type="ECO:0000256" key="17">
    <source>
        <dbReference type="ARBA" id="ARBA00049551"/>
    </source>
</evidence>
<keyword evidence="9 18" id="KW-0999">Mitochondrion inner membrane</keyword>
<sequence>MINFFKLLFFLTMIFGIFLAISSYSWLGIWMGLEINLLSILPLMSDSNNSYPSESALKYFISQVIASIFLMFSLILMLKTYELFFNKFLYLEILFDSAILTKMGAAPFHFWFPEVVEGLNWSMNMIMLTLQKIAPMIILMYFCNFFFFISIIILTSAMISGMLGLNQSSLRKIMAYSSINHLAWMLSALLYSNFLWLLYFLIYSISTISIILIFKKFNIYFSKQLYNICEINKSTTILIIFMFLSLGGIPPFLGFLPKWFIIMNLINNNQYMISLILIIFTLIVFSFYLRLIILPMMFSKNEPNFFKIYSLSMIFIFQIITIMLLPFSLLMSLI</sequence>
<evidence type="ECO:0000256" key="3">
    <source>
        <dbReference type="ARBA" id="ARBA00007012"/>
    </source>
</evidence>
<feature type="transmembrane region" description="Helical" evidence="18">
    <location>
        <begin position="235"/>
        <end position="256"/>
    </location>
</feature>
<evidence type="ECO:0000256" key="16">
    <source>
        <dbReference type="ARBA" id="ARBA00023136"/>
    </source>
</evidence>
<evidence type="ECO:0000256" key="15">
    <source>
        <dbReference type="ARBA" id="ARBA00023128"/>
    </source>
</evidence>
<dbReference type="InterPro" id="IPR001750">
    <property type="entry name" value="ND/Mrp_TM"/>
</dbReference>
<evidence type="ECO:0000256" key="14">
    <source>
        <dbReference type="ARBA" id="ARBA00023075"/>
    </source>
</evidence>
<feature type="transmembrane region" description="Helical" evidence="18">
    <location>
        <begin position="133"/>
        <end position="161"/>
    </location>
</feature>
<keyword evidence="10 18" id="KW-1278">Translocase</keyword>
<keyword evidence="15 18" id="KW-0496">Mitochondrion</keyword>
<dbReference type="InterPro" id="IPR003917">
    <property type="entry name" value="NADH_UbQ_OxRdtase_chain2"/>
</dbReference>
<dbReference type="EC" id="7.1.1.2" evidence="4 18"/>
<organism evidence="20">
    <name type="scientific">Lema sp. LEM01</name>
    <dbReference type="NCBI Taxonomy" id="1205561"/>
    <lineage>
        <taxon>Eukaryota</taxon>
        <taxon>Metazoa</taxon>
        <taxon>Ecdysozoa</taxon>
        <taxon>Arthropoda</taxon>
        <taxon>Hexapoda</taxon>
        <taxon>Insecta</taxon>
        <taxon>Pterygota</taxon>
        <taxon>Neoptera</taxon>
        <taxon>Endopterygota</taxon>
        <taxon>Coleoptera</taxon>
        <taxon>Polyphaga</taxon>
        <taxon>Cucujiformia</taxon>
        <taxon>Chrysomeloidea</taxon>
        <taxon>Chrysomelidae</taxon>
        <taxon>Criocerinae</taxon>
        <taxon>Lema</taxon>
    </lineage>
</organism>
<keyword evidence="7 18" id="KW-0679">Respiratory chain</keyword>
<comment type="similarity">
    <text evidence="3 18">Belongs to the complex I subunit 2 family.</text>
</comment>
<comment type="subcellular location">
    <subcellularLocation>
        <location evidence="2 18">Mitochondrion inner membrane</location>
        <topology evidence="2 18">Multi-pass membrane protein</topology>
    </subcellularLocation>
</comment>
<comment type="function">
    <text evidence="1">Core subunit of the mitochondrial membrane respiratory chain NADH dehydrogenase (Complex I) that is believed to belong to the minimal assembly required for catalysis. Complex I functions in the transfer of electrons from NADH to the respiratory chain. The immediate electron acceptor for the enzyme is believed to be ubiquinone.</text>
</comment>
<name>A0A0S2MPH2_9CUCU</name>